<sequence>MQHHCTRQVMSQTLPCCLSTQARFQGINQTAPCI</sequence>
<reference evidence="1" key="2">
    <citation type="journal article" date="2015" name="Data Brief">
        <title>Shoot transcriptome of the giant reed, Arundo donax.</title>
        <authorList>
            <person name="Barrero R.A."/>
            <person name="Guerrero F.D."/>
            <person name="Moolhuijzen P."/>
            <person name="Goolsby J.A."/>
            <person name="Tidwell J."/>
            <person name="Bellgard S.E."/>
            <person name="Bellgard M.I."/>
        </authorList>
    </citation>
    <scope>NUCLEOTIDE SEQUENCE</scope>
    <source>
        <tissue evidence="1">Shoot tissue taken approximately 20 cm above the soil surface</tissue>
    </source>
</reference>
<organism evidence="1">
    <name type="scientific">Arundo donax</name>
    <name type="common">Giant reed</name>
    <name type="synonym">Donax arundinaceus</name>
    <dbReference type="NCBI Taxonomy" id="35708"/>
    <lineage>
        <taxon>Eukaryota</taxon>
        <taxon>Viridiplantae</taxon>
        <taxon>Streptophyta</taxon>
        <taxon>Embryophyta</taxon>
        <taxon>Tracheophyta</taxon>
        <taxon>Spermatophyta</taxon>
        <taxon>Magnoliopsida</taxon>
        <taxon>Liliopsida</taxon>
        <taxon>Poales</taxon>
        <taxon>Poaceae</taxon>
        <taxon>PACMAD clade</taxon>
        <taxon>Arundinoideae</taxon>
        <taxon>Arundineae</taxon>
        <taxon>Arundo</taxon>
    </lineage>
</organism>
<protein>
    <submittedName>
        <fullName evidence="1">Uncharacterized protein</fullName>
    </submittedName>
</protein>
<reference evidence="1" key="1">
    <citation type="submission" date="2014-09" db="EMBL/GenBank/DDBJ databases">
        <authorList>
            <person name="Magalhaes I.L.F."/>
            <person name="Oliveira U."/>
            <person name="Santos F.R."/>
            <person name="Vidigal T.H.D.A."/>
            <person name="Brescovit A.D."/>
            <person name="Santos A.J."/>
        </authorList>
    </citation>
    <scope>NUCLEOTIDE SEQUENCE</scope>
    <source>
        <tissue evidence="1">Shoot tissue taken approximately 20 cm above the soil surface</tissue>
    </source>
</reference>
<proteinExistence type="predicted"/>
<name>A0A0A9BQJ7_ARUDO</name>
<dbReference type="AlphaFoldDB" id="A0A0A9BQJ7"/>
<accession>A0A0A9BQJ7</accession>
<evidence type="ECO:0000313" key="1">
    <source>
        <dbReference type="EMBL" id="JAD63495.1"/>
    </source>
</evidence>
<dbReference type="EMBL" id="GBRH01234400">
    <property type="protein sequence ID" value="JAD63495.1"/>
    <property type="molecule type" value="Transcribed_RNA"/>
</dbReference>